<dbReference type="PROSITE" id="PS00914">
    <property type="entry name" value="SYNTAXIN"/>
    <property type="match status" value="1"/>
</dbReference>
<comment type="subcellular location">
    <subcellularLocation>
        <location evidence="1">Membrane</location>
        <topology evidence="1">Single-pass type IV membrane protein</topology>
    </subcellularLocation>
</comment>
<evidence type="ECO:0000256" key="3">
    <source>
        <dbReference type="ARBA" id="ARBA00022448"/>
    </source>
</evidence>
<dbReference type="GO" id="GO:0000139">
    <property type="term" value="C:Golgi membrane"/>
    <property type="evidence" value="ECO:0007669"/>
    <property type="project" value="TreeGrafter"/>
</dbReference>
<dbReference type="SMART" id="SM00397">
    <property type="entry name" value="t_SNARE"/>
    <property type="match status" value="1"/>
</dbReference>
<evidence type="ECO:0000256" key="6">
    <source>
        <dbReference type="ARBA" id="ARBA00023054"/>
    </source>
</evidence>
<proteinExistence type="inferred from homology"/>
<evidence type="ECO:0000256" key="2">
    <source>
        <dbReference type="ARBA" id="ARBA00009063"/>
    </source>
</evidence>
<evidence type="ECO:0000313" key="11">
    <source>
        <dbReference type="Proteomes" id="UP000281549"/>
    </source>
</evidence>
<dbReference type="GO" id="GO:0006906">
    <property type="term" value="P:vesicle fusion"/>
    <property type="evidence" value="ECO:0007669"/>
    <property type="project" value="TreeGrafter"/>
</dbReference>
<feature type="transmembrane region" description="Helical" evidence="8">
    <location>
        <begin position="274"/>
        <end position="293"/>
    </location>
</feature>
<accession>A0A4P9YGD1</accession>
<evidence type="ECO:0000259" key="9">
    <source>
        <dbReference type="PROSITE" id="PS50192"/>
    </source>
</evidence>
<keyword evidence="5 8" id="KW-1133">Transmembrane helix</keyword>
<evidence type="ECO:0000256" key="4">
    <source>
        <dbReference type="ARBA" id="ARBA00022692"/>
    </source>
</evidence>
<evidence type="ECO:0000256" key="1">
    <source>
        <dbReference type="ARBA" id="ARBA00004211"/>
    </source>
</evidence>
<dbReference type="AlphaFoldDB" id="A0A4P9YGD1"/>
<dbReference type="GO" id="GO:0005484">
    <property type="term" value="F:SNAP receptor activity"/>
    <property type="evidence" value="ECO:0007669"/>
    <property type="project" value="InterPro"/>
</dbReference>
<protein>
    <submittedName>
        <fullName evidence="10">Syntaxin-5</fullName>
    </submittedName>
</protein>
<dbReference type="Proteomes" id="UP000281549">
    <property type="component" value="Unassembled WGS sequence"/>
</dbReference>
<evidence type="ECO:0000256" key="5">
    <source>
        <dbReference type="ARBA" id="ARBA00022989"/>
    </source>
</evidence>
<dbReference type="PROSITE" id="PS50192">
    <property type="entry name" value="T_SNARE"/>
    <property type="match status" value="1"/>
</dbReference>
<dbReference type="CDD" id="cd15844">
    <property type="entry name" value="SNARE_syntaxin5"/>
    <property type="match status" value="1"/>
</dbReference>
<evidence type="ECO:0000313" key="10">
    <source>
        <dbReference type="EMBL" id="RKP18546.1"/>
    </source>
</evidence>
<name>A0A4P9YGD1_ROZAC</name>
<keyword evidence="3" id="KW-0813">Transport</keyword>
<dbReference type="PANTHER" id="PTHR19957:SF3">
    <property type="entry name" value="SYNTAXIN-5"/>
    <property type="match status" value="1"/>
</dbReference>
<keyword evidence="6" id="KW-0175">Coiled coil</keyword>
<dbReference type="GO" id="GO:0048278">
    <property type="term" value="P:vesicle docking"/>
    <property type="evidence" value="ECO:0007669"/>
    <property type="project" value="TreeGrafter"/>
</dbReference>
<gene>
    <name evidence="10" type="ORF">ROZALSC1DRAFT_29788</name>
</gene>
<dbReference type="Pfam" id="PF05739">
    <property type="entry name" value="SNARE"/>
    <property type="match status" value="1"/>
</dbReference>
<dbReference type="SUPFAM" id="SSF47661">
    <property type="entry name" value="t-snare proteins"/>
    <property type="match status" value="1"/>
</dbReference>
<keyword evidence="7 8" id="KW-0472">Membrane</keyword>
<dbReference type="GO" id="GO:0031201">
    <property type="term" value="C:SNARE complex"/>
    <property type="evidence" value="ECO:0007669"/>
    <property type="project" value="TreeGrafter"/>
</dbReference>
<organism evidence="10 11">
    <name type="scientific">Rozella allomycis (strain CSF55)</name>
    <dbReference type="NCBI Taxonomy" id="988480"/>
    <lineage>
        <taxon>Eukaryota</taxon>
        <taxon>Fungi</taxon>
        <taxon>Fungi incertae sedis</taxon>
        <taxon>Cryptomycota</taxon>
        <taxon>Cryptomycota incertae sedis</taxon>
        <taxon>Rozella</taxon>
    </lineage>
</organism>
<evidence type="ECO:0000256" key="7">
    <source>
        <dbReference type="ARBA" id="ARBA00023136"/>
    </source>
</evidence>
<feature type="domain" description="T-SNARE coiled-coil homology" evidence="9">
    <location>
        <begin position="203"/>
        <end position="265"/>
    </location>
</feature>
<dbReference type="InterPro" id="IPR010989">
    <property type="entry name" value="SNARE"/>
</dbReference>
<reference evidence="11" key="1">
    <citation type="journal article" date="2018" name="Nat. Microbiol.">
        <title>Leveraging single-cell genomics to expand the fungal tree of life.</title>
        <authorList>
            <person name="Ahrendt S.R."/>
            <person name="Quandt C.A."/>
            <person name="Ciobanu D."/>
            <person name="Clum A."/>
            <person name="Salamov A."/>
            <person name="Andreopoulos B."/>
            <person name="Cheng J.F."/>
            <person name="Woyke T."/>
            <person name="Pelin A."/>
            <person name="Henrissat B."/>
            <person name="Reynolds N.K."/>
            <person name="Benny G.L."/>
            <person name="Smith M.E."/>
            <person name="James T.Y."/>
            <person name="Grigoriev I.V."/>
        </authorList>
    </citation>
    <scope>NUCLEOTIDE SEQUENCE [LARGE SCALE GENOMIC DNA]</scope>
    <source>
        <strain evidence="11">CSF55</strain>
    </source>
</reference>
<dbReference type="InterPro" id="IPR045242">
    <property type="entry name" value="Syntaxin"/>
</dbReference>
<keyword evidence="4 8" id="KW-0812">Transmembrane</keyword>
<sequence length="294" mass="33572">MKDRSSEFFAAIESQKQRISPNLSEPLNRNRHQASAFAQMAGQIGKEIAFVSTKLEKFAILVRNKSSFEDRSTEIQELTSTVKQDIARLNQQIAALQSYQKGQGKAPNDQYEQHHSSMVVSLQSKLASTSSTFTDILEQRTIVLMHIFVDIVNERAKGKTVTVYLTQRHVFSARRSQSEDLVIDMGEAASFQQTQLVQQARSNQYLEARSEAIQNIESTIAELGGIFQQLSRMVMEQGDTVQRIDADIENMQFNVQQGEQQLLRYLQNISSNRWLMFRIFAIIILFFVLFVSFS</sequence>
<dbReference type="GO" id="GO:0006886">
    <property type="term" value="P:intracellular protein transport"/>
    <property type="evidence" value="ECO:0007669"/>
    <property type="project" value="InterPro"/>
</dbReference>
<comment type="similarity">
    <text evidence="2">Belongs to the syntaxin family.</text>
</comment>
<dbReference type="GO" id="GO:0006888">
    <property type="term" value="P:endoplasmic reticulum to Golgi vesicle-mediated transport"/>
    <property type="evidence" value="ECO:0007669"/>
    <property type="project" value="TreeGrafter"/>
</dbReference>
<dbReference type="EMBL" id="ML005429">
    <property type="protein sequence ID" value="RKP18546.1"/>
    <property type="molecule type" value="Genomic_DNA"/>
</dbReference>
<evidence type="ECO:0000256" key="8">
    <source>
        <dbReference type="SAM" id="Phobius"/>
    </source>
</evidence>
<dbReference type="Gene3D" id="1.20.58.70">
    <property type="match status" value="1"/>
</dbReference>
<dbReference type="PANTHER" id="PTHR19957">
    <property type="entry name" value="SYNTAXIN"/>
    <property type="match status" value="1"/>
</dbReference>
<dbReference type="InterPro" id="IPR000727">
    <property type="entry name" value="T_SNARE_dom"/>
</dbReference>
<dbReference type="GO" id="GO:0000149">
    <property type="term" value="F:SNARE binding"/>
    <property type="evidence" value="ECO:0007669"/>
    <property type="project" value="TreeGrafter"/>
</dbReference>
<dbReference type="InterPro" id="IPR006012">
    <property type="entry name" value="Syntaxin/epimorphin_CS"/>
</dbReference>